<accession>A0AAD8BKE4</accession>
<evidence type="ECO:0000259" key="6">
    <source>
        <dbReference type="PROSITE" id="PS50262"/>
    </source>
</evidence>
<keyword evidence="4 5" id="KW-0472">Membrane</keyword>
<sequence>MLFLKGVNRKSILIGLFFQKSYSKSTVAMKDTYYNSLLLSAEHFASMCNNRTEIDNLEHELISKSEKEKWVIANYVVICTGLGLFSLVVNFANLCVFAVQGLKNSINISLFCIAMSDMVRVISVEWMAVCWNLSTNPLNVPVMFNELLYLSAGWPAGCAHNISMFITAYITVERYLCTVLPLKIKKIITPRRTVAVIVSIYVVCVAYLVPEYAYVYYDWNFYPALNRTMLGLAFRSEFQDLKGLSFLIHAILVVSGLFSVSLFSVLLVAQLKRQTSWRKMHTRSDIQTESLTARDRKSSVLIAVLAVVMALVDVPLVTLSLVQSFVKDFSAYGRQSNLFHVAWSFVFIGVVFQPSMNFVVCYKMSSKYRQTFGNICSCFYHSPKVNT</sequence>
<keyword evidence="3 5" id="KW-1133">Transmembrane helix</keyword>
<feature type="transmembrane region" description="Helical" evidence="5">
    <location>
        <begin position="342"/>
        <end position="362"/>
    </location>
</feature>
<proteinExistence type="predicted"/>
<feature type="transmembrane region" description="Helical" evidence="5">
    <location>
        <begin position="246"/>
        <end position="269"/>
    </location>
</feature>
<dbReference type="InterPro" id="IPR017452">
    <property type="entry name" value="GPCR_Rhodpsn_7TM"/>
</dbReference>
<dbReference type="Gene3D" id="1.20.1070.10">
    <property type="entry name" value="Rhodopsin 7-helix transmembrane proteins"/>
    <property type="match status" value="1"/>
</dbReference>
<keyword evidence="8" id="KW-1185">Reference proteome</keyword>
<dbReference type="PANTHER" id="PTHR46641">
    <property type="entry name" value="FMRFAMIDE RECEPTOR-RELATED"/>
    <property type="match status" value="1"/>
</dbReference>
<keyword evidence="7" id="KW-0675">Receptor</keyword>
<comment type="subcellular location">
    <subcellularLocation>
        <location evidence="1">Membrane</location>
    </subcellularLocation>
</comment>
<evidence type="ECO:0000256" key="4">
    <source>
        <dbReference type="ARBA" id="ARBA00023136"/>
    </source>
</evidence>
<gene>
    <name evidence="7" type="ORF">Bpfe_014336</name>
</gene>
<evidence type="ECO:0000256" key="5">
    <source>
        <dbReference type="SAM" id="Phobius"/>
    </source>
</evidence>
<feature type="transmembrane region" description="Helical" evidence="5">
    <location>
        <begin position="193"/>
        <end position="217"/>
    </location>
</feature>
<name>A0AAD8BKE4_BIOPF</name>
<reference evidence="7" key="1">
    <citation type="journal article" date="2023" name="PLoS Negl. Trop. Dis.">
        <title>A genome sequence for Biomphalaria pfeifferi, the major vector snail for the human-infecting parasite Schistosoma mansoni.</title>
        <authorList>
            <person name="Bu L."/>
            <person name="Lu L."/>
            <person name="Laidemitt M.R."/>
            <person name="Zhang S.M."/>
            <person name="Mutuku M."/>
            <person name="Mkoji G."/>
            <person name="Steinauer M."/>
            <person name="Loker E.S."/>
        </authorList>
    </citation>
    <scope>NUCLEOTIDE SEQUENCE</scope>
    <source>
        <strain evidence="7">KasaAsao</strain>
    </source>
</reference>
<organism evidence="7 8">
    <name type="scientific">Biomphalaria pfeifferi</name>
    <name type="common">Bloodfluke planorb</name>
    <name type="synonym">Freshwater snail</name>
    <dbReference type="NCBI Taxonomy" id="112525"/>
    <lineage>
        <taxon>Eukaryota</taxon>
        <taxon>Metazoa</taxon>
        <taxon>Spiralia</taxon>
        <taxon>Lophotrochozoa</taxon>
        <taxon>Mollusca</taxon>
        <taxon>Gastropoda</taxon>
        <taxon>Heterobranchia</taxon>
        <taxon>Euthyneura</taxon>
        <taxon>Panpulmonata</taxon>
        <taxon>Hygrophila</taxon>
        <taxon>Lymnaeoidea</taxon>
        <taxon>Planorbidae</taxon>
        <taxon>Biomphalaria</taxon>
    </lineage>
</organism>
<dbReference type="Proteomes" id="UP001233172">
    <property type="component" value="Unassembled WGS sequence"/>
</dbReference>
<keyword evidence="2 5" id="KW-0812">Transmembrane</keyword>
<dbReference type="InterPro" id="IPR019427">
    <property type="entry name" value="7TM_GPCR_serpentine_rcpt_Srw"/>
</dbReference>
<protein>
    <submittedName>
        <fullName evidence="7">Growth hormone secretagogue receptor type 1</fullName>
    </submittedName>
</protein>
<feature type="transmembrane region" description="Helical" evidence="5">
    <location>
        <begin position="148"/>
        <end position="172"/>
    </location>
</feature>
<reference evidence="7" key="2">
    <citation type="submission" date="2023-04" db="EMBL/GenBank/DDBJ databases">
        <authorList>
            <person name="Bu L."/>
            <person name="Lu L."/>
            <person name="Laidemitt M.R."/>
            <person name="Zhang S.M."/>
            <person name="Mutuku M."/>
            <person name="Mkoji G."/>
            <person name="Steinauer M."/>
            <person name="Loker E.S."/>
        </authorList>
    </citation>
    <scope>NUCLEOTIDE SEQUENCE</scope>
    <source>
        <strain evidence="7">KasaAsao</strain>
        <tissue evidence="7">Whole Snail</tissue>
    </source>
</reference>
<dbReference type="InterPro" id="IPR052954">
    <property type="entry name" value="GPCR-Ligand_Int"/>
</dbReference>
<evidence type="ECO:0000313" key="7">
    <source>
        <dbReference type="EMBL" id="KAK0056249.1"/>
    </source>
</evidence>
<dbReference type="SUPFAM" id="SSF81321">
    <property type="entry name" value="Family A G protein-coupled receptor-like"/>
    <property type="match status" value="1"/>
</dbReference>
<feature type="transmembrane region" description="Helical" evidence="5">
    <location>
        <begin position="300"/>
        <end position="322"/>
    </location>
</feature>
<evidence type="ECO:0000256" key="2">
    <source>
        <dbReference type="ARBA" id="ARBA00022692"/>
    </source>
</evidence>
<dbReference type="PROSITE" id="PS50262">
    <property type="entry name" value="G_PROTEIN_RECEP_F1_2"/>
    <property type="match status" value="1"/>
</dbReference>
<dbReference type="Pfam" id="PF10324">
    <property type="entry name" value="7TM_GPCR_Srw"/>
    <property type="match status" value="1"/>
</dbReference>
<comment type="caution">
    <text evidence="7">The sequence shown here is derived from an EMBL/GenBank/DDBJ whole genome shotgun (WGS) entry which is preliminary data.</text>
</comment>
<dbReference type="GO" id="GO:0008528">
    <property type="term" value="F:G protein-coupled peptide receptor activity"/>
    <property type="evidence" value="ECO:0007669"/>
    <property type="project" value="InterPro"/>
</dbReference>
<dbReference type="GO" id="GO:0016020">
    <property type="term" value="C:membrane"/>
    <property type="evidence" value="ECO:0007669"/>
    <property type="project" value="UniProtKB-SubCell"/>
</dbReference>
<evidence type="ECO:0000256" key="1">
    <source>
        <dbReference type="ARBA" id="ARBA00004370"/>
    </source>
</evidence>
<feature type="transmembrane region" description="Helical" evidence="5">
    <location>
        <begin position="72"/>
        <end position="96"/>
    </location>
</feature>
<dbReference type="AlphaFoldDB" id="A0AAD8BKE4"/>
<feature type="domain" description="G-protein coupled receptors family 1 profile" evidence="6">
    <location>
        <begin position="89"/>
        <end position="357"/>
    </location>
</feature>
<evidence type="ECO:0000256" key="3">
    <source>
        <dbReference type="ARBA" id="ARBA00022989"/>
    </source>
</evidence>
<dbReference type="EMBL" id="JASAOG010000063">
    <property type="protein sequence ID" value="KAK0056249.1"/>
    <property type="molecule type" value="Genomic_DNA"/>
</dbReference>
<dbReference type="PANTHER" id="PTHR46641:SF2">
    <property type="entry name" value="FMRFAMIDE RECEPTOR"/>
    <property type="match status" value="1"/>
</dbReference>
<evidence type="ECO:0000313" key="8">
    <source>
        <dbReference type="Proteomes" id="UP001233172"/>
    </source>
</evidence>